<reference evidence="7 8" key="1">
    <citation type="submission" date="2020-05" db="EMBL/GenBank/DDBJ databases">
        <title>Genomic Encyclopedia of Type Strains, Phase IV (KMG-V): Genome sequencing to study the core and pangenomes of soil and plant-associated prokaryotes.</title>
        <authorList>
            <person name="Whitman W."/>
        </authorList>
    </citation>
    <scope>NUCLEOTIDE SEQUENCE [LARGE SCALE GENOMIC DNA]</scope>
    <source>
        <strain evidence="7 8">9A</strain>
    </source>
</reference>
<dbReference type="PANTHER" id="PTHR42800">
    <property type="entry name" value="EXOINULINASE INUD (AFU_ORTHOLOGUE AFUA_5G00480)"/>
    <property type="match status" value="1"/>
</dbReference>
<dbReference type="Proteomes" id="UP000779507">
    <property type="component" value="Unassembled WGS sequence"/>
</dbReference>
<evidence type="ECO:0000256" key="1">
    <source>
        <dbReference type="ARBA" id="ARBA00009902"/>
    </source>
</evidence>
<accession>A0ABX2FRX0</accession>
<dbReference type="InterPro" id="IPR013189">
    <property type="entry name" value="Glyco_hydro_32_C"/>
</dbReference>
<keyword evidence="8" id="KW-1185">Reference proteome</keyword>
<dbReference type="EMBL" id="JABSNP010000012">
    <property type="protein sequence ID" value="NRT19932.1"/>
    <property type="molecule type" value="Genomic_DNA"/>
</dbReference>
<dbReference type="InterPro" id="IPR023296">
    <property type="entry name" value="Glyco_hydro_beta-prop_sf"/>
</dbReference>
<evidence type="ECO:0000256" key="3">
    <source>
        <dbReference type="ARBA" id="ARBA00023295"/>
    </source>
</evidence>
<dbReference type="Pfam" id="PF08244">
    <property type="entry name" value="Glyco_hydro_32C"/>
    <property type="match status" value="1"/>
</dbReference>
<protein>
    <submittedName>
        <fullName evidence="7">Fructan beta-fructosidase</fullName>
        <ecNumber evidence="7">3.2.1.80</ecNumber>
    </submittedName>
</protein>
<dbReference type="GO" id="GO:0051669">
    <property type="term" value="F:fructan beta-fructosidase activity"/>
    <property type="evidence" value="ECO:0007669"/>
    <property type="project" value="UniProtKB-EC"/>
</dbReference>
<organism evidence="7 8">
    <name type="scientific">Hymenobacter caeli</name>
    <dbReference type="NCBI Taxonomy" id="2735894"/>
    <lineage>
        <taxon>Bacteria</taxon>
        <taxon>Pseudomonadati</taxon>
        <taxon>Bacteroidota</taxon>
        <taxon>Cytophagia</taxon>
        <taxon>Cytophagales</taxon>
        <taxon>Hymenobacteraceae</taxon>
        <taxon>Hymenobacter</taxon>
    </lineage>
</organism>
<evidence type="ECO:0000256" key="4">
    <source>
        <dbReference type="RuleBase" id="RU362110"/>
    </source>
</evidence>
<feature type="domain" description="Glycosyl hydrolase family 32 N-terminal" evidence="5">
    <location>
        <begin position="1"/>
        <end position="298"/>
    </location>
</feature>
<comment type="caution">
    <text evidence="7">The sequence shown here is derived from an EMBL/GenBank/DDBJ whole genome shotgun (WGS) entry which is preliminary data.</text>
</comment>
<evidence type="ECO:0000313" key="8">
    <source>
        <dbReference type="Proteomes" id="UP000779507"/>
    </source>
</evidence>
<dbReference type="SUPFAM" id="SSF49899">
    <property type="entry name" value="Concanavalin A-like lectins/glucanases"/>
    <property type="match status" value="1"/>
</dbReference>
<dbReference type="Gene3D" id="2.60.120.560">
    <property type="entry name" value="Exo-inulinase, domain 1"/>
    <property type="match status" value="1"/>
</dbReference>
<keyword evidence="2 4" id="KW-0378">Hydrolase</keyword>
<proteinExistence type="inferred from homology"/>
<dbReference type="SUPFAM" id="SSF75005">
    <property type="entry name" value="Arabinanase/levansucrase/invertase"/>
    <property type="match status" value="1"/>
</dbReference>
<dbReference type="InterPro" id="IPR001362">
    <property type="entry name" value="Glyco_hydro_32"/>
</dbReference>
<name>A0ABX2FRX0_9BACT</name>
<dbReference type="CDD" id="cd18622">
    <property type="entry name" value="GH32_Inu-like"/>
    <property type="match status" value="1"/>
</dbReference>
<comment type="similarity">
    <text evidence="1 4">Belongs to the glycosyl hydrolase 32 family.</text>
</comment>
<evidence type="ECO:0000313" key="7">
    <source>
        <dbReference type="EMBL" id="NRT19932.1"/>
    </source>
</evidence>
<sequence length="463" mass="50778">MNDPNGMVFYQGTYHLFYQYYPGGTTWGPMHWGHATSPDLVRWQERPIALYPDSLGYIFSGSAVVDAANTTGFGKDGKVPLVAIFTSHDPKGEKKGTDTFENQSLAYSLDAGTTWTKYAGNPVLKNPGSRDFRDPKVMWYAAGKKWVMTLATKDRVTFYSSPNLKDWAKESEFGATAGAHGGVWECPDLFPLLLNGQPRWVLVANLNPGAPNGGSGTQYFVGSFDGHAFVPLSEQTKWVDYGPDDYAGVTWSNTAGRRIFLGWLSNWDYANQLPTAPWRNALTVPRELGLQRVGNEIYLTSQPVPEVQKIVRPGITLRNVAVRQPLDLTPKLGKLGDKFELTIKAKQLAGFSLVLSNAKGEALAIGYDRAANHYFIDRSKSGVVGFNAKFAGRHTAPRLATGPEASLTLLFDAGSVELFADHGLTVMSELFFPTEAMTTLKLSADHGFTVQELTYSAVAVKVQ</sequence>
<feature type="domain" description="Glycosyl hydrolase family 32 C-terminal" evidence="6">
    <location>
        <begin position="316"/>
        <end position="454"/>
    </location>
</feature>
<evidence type="ECO:0000259" key="5">
    <source>
        <dbReference type="Pfam" id="PF00251"/>
    </source>
</evidence>
<dbReference type="Pfam" id="PF00251">
    <property type="entry name" value="Glyco_hydro_32N"/>
    <property type="match status" value="1"/>
</dbReference>
<dbReference type="InterPro" id="IPR013320">
    <property type="entry name" value="ConA-like_dom_sf"/>
</dbReference>
<dbReference type="SMART" id="SM00640">
    <property type="entry name" value="Glyco_32"/>
    <property type="match status" value="1"/>
</dbReference>
<keyword evidence="3 4" id="KW-0326">Glycosidase</keyword>
<gene>
    <name evidence="7" type="ORF">HNP98_002768</name>
</gene>
<evidence type="ECO:0000259" key="6">
    <source>
        <dbReference type="Pfam" id="PF08244"/>
    </source>
</evidence>
<evidence type="ECO:0000256" key="2">
    <source>
        <dbReference type="ARBA" id="ARBA00022801"/>
    </source>
</evidence>
<dbReference type="PANTHER" id="PTHR42800:SF1">
    <property type="entry name" value="EXOINULINASE INUD (AFU_ORTHOLOGUE AFUA_5G00480)"/>
    <property type="match status" value="1"/>
</dbReference>
<dbReference type="Gene3D" id="2.115.10.20">
    <property type="entry name" value="Glycosyl hydrolase domain, family 43"/>
    <property type="match status" value="1"/>
</dbReference>
<dbReference type="EC" id="3.2.1.80" evidence="7"/>
<dbReference type="InterPro" id="IPR013148">
    <property type="entry name" value="Glyco_hydro_32_N"/>
</dbReference>